<dbReference type="AlphaFoldDB" id="A0A644X421"/>
<proteinExistence type="predicted"/>
<sequence>MVYYEEYCKKSLREKIQYWDTIFPNESENCNEKELLELLKSVILSEEEKIFCKMRALQEMISLTLIEKIKERKTISFLIDDLEDIDDNMLECFRLKQLSLFYMKEKNEIKKIIGEKAQDKNEVVKAEANYQLALISLFDSNDLFDKKDYIQSITETQGLFEIVIKTEENRVDAELLSLICEYIKSSLVSNLSEATLLYEKINSYLWEIMLLQLDDEANPIYINIGRSIAKIHLLLIKNPDEWIDYKKEFNRLCADFYELTNLSYKNNNFYGDLISRIQGKLHKEVIEPVFKYNFKATLSKINVILGRNDINETERSFLSYLREIIESEDVKRIDIEREALRQNFPMLTEDDIEMTKKSIAQSNVSGAIYRLLEAIERYSPDRLLSDIIWACIILQRNFHYKNVSEDERNDFIRDLLLAKGYSVKDQTRQGTSKRGKASGEVDILIEEKNIPYAIIEALNLASLNASYLDVHIDKIFKYDTLGYDCNFIISYVTIKDFNDFWNKYKLHIQAHKYLYQLCEYDESINDEFCFSDIKVALTKHNRNGKIMLLYHICVKMQD</sequence>
<accession>A0A644X421</accession>
<dbReference type="EMBL" id="VSSQ01001755">
    <property type="protein sequence ID" value="MPM10896.1"/>
    <property type="molecule type" value="Genomic_DNA"/>
</dbReference>
<gene>
    <name evidence="1" type="ORF">SDC9_57233</name>
</gene>
<protein>
    <submittedName>
        <fullName evidence="1">Uncharacterized protein</fullName>
    </submittedName>
</protein>
<evidence type="ECO:0000313" key="1">
    <source>
        <dbReference type="EMBL" id="MPM10896.1"/>
    </source>
</evidence>
<name>A0A644X421_9ZZZZ</name>
<organism evidence="1">
    <name type="scientific">bioreactor metagenome</name>
    <dbReference type="NCBI Taxonomy" id="1076179"/>
    <lineage>
        <taxon>unclassified sequences</taxon>
        <taxon>metagenomes</taxon>
        <taxon>ecological metagenomes</taxon>
    </lineage>
</organism>
<reference evidence="1" key="1">
    <citation type="submission" date="2019-08" db="EMBL/GenBank/DDBJ databases">
        <authorList>
            <person name="Kucharzyk K."/>
            <person name="Murdoch R.W."/>
            <person name="Higgins S."/>
            <person name="Loffler F."/>
        </authorList>
    </citation>
    <scope>NUCLEOTIDE SEQUENCE</scope>
</reference>
<comment type="caution">
    <text evidence="1">The sequence shown here is derived from an EMBL/GenBank/DDBJ whole genome shotgun (WGS) entry which is preliminary data.</text>
</comment>